<reference evidence="15 16" key="1">
    <citation type="submission" date="2015-11" db="EMBL/GenBank/DDBJ databases">
        <title>Genomic analysis of 38 Legionella species identifies large and diverse effector repertoires.</title>
        <authorList>
            <person name="Burstein D."/>
            <person name="Amaro F."/>
            <person name="Zusman T."/>
            <person name="Lifshitz Z."/>
            <person name="Cohen O."/>
            <person name="Gilbert J.A."/>
            <person name="Pupko T."/>
            <person name="Shuman H.A."/>
            <person name="Segal G."/>
        </authorList>
    </citation>
    <scope>NUCLEOTIDE SEQUENCE [LARGE SCALE GENOMIC DNA]</scope>
    <source>
        <strain evidence="15 16">Mt.St.Helens-9</strain>
    </source>
</reference>
<evidence type="ECO:0000256" key="7">
    <source>
        <dbReference type="ARBA" id="ARBA00022857"/>
    </source>
</evidence>
<dbReference type="AlphaFoldDB" id="A0A0W0YYE2"/>
<organism evidence="15 16">
    <name type="scientific">Legionella spiritensis</name>
    <dbReference type="NCBI Taxonomy" id="452"/>
    <lineage>
        <taxon>Bacteria</taxon>
        <taxon>Pseudomonadati</taxon>
        <taxon>Pseudomonadota</taxon>
        <taxon>Gammaproteobacteria</taxon>
        <taxon>Legionellales</taxon>
        <taxon>Legionellaceae</taxon>
        <taxon>Legionella</taxon>
    </lineage>
</organism>
<dbReference type="FunFam" id="3.40.50.720:FF:000094">
    <property type="entry name" value="Bifunctional protein FolD"/>
    <property type="match status" value="1"/>
</dbReference>
<dbReference type="HAMAP" id="MF_01576">
    <property type="entry name" value="THF_DHG_CYH"/>
    <property type="match status" value="1"/>
</dbReference>
<dbReference type="OrthoDB" id="9803580at2"/>
<dbReference type="PROSITE" id="PS00767">
    <property type="entry name" value="THF_DHG_CYH_2"/>
    <property type="match status" value="1"/>
</dbReference>
<evidence type="ECO:0000256" key="3">
    <source>
        <dbReference type="ARBA" id="ARBA00022563"/>
    </source>
</evidence>
<dbReference type="NCBIfam" id="NF008058">
    <property type="entry name" value="PRK10792.1"/>
    <property type="match status" value="1"/>
</dbReference>
<evidence type="ECO:0000256" key="10">
    <source>
        <dbReference type="ARBA" id="ARBA00023167"/>
    </source>
</evidence>
<keyword evidence="16" id="KW-1185">Reference proteome</keyword>
<comment type="catalytic activity">
    <reaction evidence="12">
        <text>(6R)-5,10-methenyltetrahydrofolate + H2O = (6R)-10-formyltetrahydrofolate + H(+)</text>
        <dbReference type="Rhea" id="RHEA:23700"/>
        <dbReference type="ChEBI" id="CHEBI:15377"/>
        <dbReference type="ChEBI" id="CHEBI:15378"/>
        <dbReference type="ChEBI" id="CHEBI:57455"/>
        <dbReference type="ChEBI" id="CHEBI:195366"/>
        <dbReference type="EC" id="3.5.4.9"/>
    </reaction>
</comment>
<dbReference type="InterPro" id="IPR036291">
    <property type="entry name" value="NAD(P)-bd_dom_sf"/>
</dbReference>
<comment type="caution">
    <text evidence="15">The sequence shown here is derived from an EMBL/GenBank/DDBJ whole genome shotgun (WGS) entry which is preliminary data.</text>
</comment>
<protein>
    <recommendedName>
        <fullName evidence="12">Bifunctional protein FolD</fullName>
    </recommendedName>
    <domain>
        <recommendedName>
            <fullName evidence="12">Methylenetetrahydrofolate dehydrogenase</fullName>
            <ecNumber evidence="12">1.5.1.5</ecNumber>
        </recommendedName>
    </domain>
    <domain>
        <recommendedName>
            <fullName evidence="12">Methenyltetrahydrofolate cyclohydrolase</fullName>
            <ecNumber evidence="12">3.5.4.9</ecNumber>
        </recommendedName>
    </domain>
</protein>
<keyword evidence="10 12" id="KW-0486">Methionine biosynthesis</keyword>
<evidence type="ECO:0000313" key="16">
    <source>
        <dbReference type="Proteomes" id="UP000054877"/>
    </source>
</evidence>
<dbReference type="NCBIfam" id="NF010783">
    <property type="entry name" value="PRK14186.1"/>
    <property type="match status" value="1"/>
</dbReference>
<dbReference type="Gene3D" id="3.40.50.10860">
    <property type="entry name" value="Leucine Dehydrogenase, chain A, domain 1"/>
    <property type="match status" value="1"/>
</dbReference>
<dbReference type="Pfam" id="PF00763">
    <property type="entry name" value="THF_DHG_CYH"/>
    <property type="match status" value="1"/>
</dbReference>
<dbReference type="InterPro" id="IPR046346">
    <property type="entry name" value="Aminoacid_DH-like_N_sf"/>
</dbReference>
<evidence type="ECO:0000256" key="11">
    <source>
        <dbReference type="ARBA" id="ARBA00023268"/>
    </source>
</evidence>
<dbReference type="GO" id="GO:0004488">
    <property type="term" value="F:methylenetetrahydrofolate dehydrogenase (NADP+) activity"/>
    <property type="evidence" value="ECO:0007669"/>
    <property type="project" value="UniProtKB-UniRule"/>
</dbReference>
<feature type="binding site" evidence="12">
    <location>
        <begin position="166"/>
        <end position="168"/>
    </location>
    <ligand>
        <name>NADP(+)</name>
        <dbReference type="ChEBI" id="CHEBI:58349"/>
    </ligand>
</feature>
<dbReference type="UniPathway" id="UPA00193"/>
<feature type="domain" description="Tetrahydrofolate dehydrogenase/cyclohydrolase catalytic" evidence="13">
    <location>
        <begin position="6"/>
        <end position="121"/>
    </location>
</feature>
<keyword evidence="5 12" id="KW-0658">Purine biosynthesis</keyword>
<feature type="domain" description="Tetrahydrofolate dehydrogenase/cyclohydrolase NAD(P)-binding" evidence="14">
    <location>
        <begin position="140"/>
        <end position="282"/>
    </location>
</feature>
<dbReference type="SUPFAM" id="SSF53223">
    <property type="entry name" value="Aminoacid dehydrogenase-like, N-terminal domain"/>
    <property type="match status" value="1"/>
</dbReference>
<keyword evidence="3 12" id="KW-0554">One-carbon metabolism</keyword>
<dbReference type="Proteomes" id="UP000054877">
    <property type="component" value="Unassembled WGS sequence"/>
</dbReference>
<dbReference type="RefSeq" id="WP_058484184.1">
    <property type="nucleotide sequence ID" value="NZ_CAAAII010000001.1"/>
</dbReference>
<evidence type="ECO:0000256" key="6">
    <source>
        <dbReference type="ARBA" id="ARBA00022801"/>
    </source>
</evidence>
<evidence type="ECO:0000256" key="9">
    <source>
        <dbReference type="ARBA" id="ARBA00023102"/>
    </source>
</evidence>
<comment type="catalytic activity">
    <reaction evidence="12">
        <text>(6R)-5,10-methylene-5,6,7,8-tetrahydrofolate + NADP(+) = (6R)-5,10-methenyltetrahydrofolate + NADPH</text>
        <dbReference type="Rhea" id="RHEA:22812"/>
        <dbReference type="ChEBI" id="CHEBI:15636"/>
        <dbReference type="ChEBI" id="CHEBI:57455"/>
        <dbReference type="ChEBI" id="CHEBI:57783"/>
        <dbReference type="ChEBI" id="CHEBI:58349"/>
        <dbReference type="EC" id="1.5.1.5"/>
    </reaction>
</comment>
<evidence type="ECO:0000259" key="14">
    <source>
        <dbReference type="Pfam" id="PF02882"/>
    </source>
</evidence>
<dbReference type="GO" id="GO:0004477">
    <property type="term" value="F:methenyltetrahydrofolate cyclohydrolase activity"/>
    <property type="evidence" value="ECO:0007669"/>
    <property type="project" value="UniProtKB-UniRule"/>
</dbReference>
<dbReference type="CDD" id="cd01080">
    <property type="entry name" value="NAD_bind_m-THF_DH_Cyclohyd"/>
    <property type="match status" value="1"/>
</dbReference>
<dbReference type="EC" id="3.5.4.9" evidence="12"/>
<evidence type="ECO:0000256" key="4">
    <source>
        <dbReference type="ARBA" id="ARBA00022605"/>
    </source>
</evidence>
<dbReference type="EC" id="1.5.1.5" evidence="12"/>
<evidence type="ECO:0000256" key="2">
    <source>
        <dbReference type="ARBA" id="ARBA00011738"/>
    </source>
</evidence>
<keyword evidence="8 12" id="KW-0560">Oxidoreductase</keyword>
<dbReference type="SUPFAM" id="SSF51735">
    <property type="entry name" value="NAD(P)-binding Rossmann-fold domains"/>
    <property type="match status" value="1"/>
</dbReference>
<dbReference type="EMBL" id="LNYX01000031">
    <property type="protein sequence ID" value="KTD61646.1"/>
    <property type="molecule type" value="Genomic_DNA"/>
</dbReference>
<dbReference type="InterPro" id="IPR000672">
    <property type="entry name" value="THF_DH/CycHdrlase"/>
</dbReference>
<dbReference type="Gene3D" id="3.40.50.720">
    <property type="entry name" value="NAD(P)-binding Rossmann-like Domain"/>
    <property type="match status" value="1"/>
</dbReference>
<evidence type="ECO:0000256" key="5">
    <source>
        <dbReference type="ARBA" id="ARBA00022755"/>
    </source>
</evidence>
<dbReference type="GO" id="GO:0009086">
    <property type="term" value="P:methionine biosynthetic process"/>
    <property type="evidence" value="ECO:0007669"/>
    <property type="project" value="UniProtKB-KW"/>
</dbReference>
<feature type="binding site" evidence="12">
    <location>
        <position position="232"/>
    </location>
    <ligand>
        <name>NADP(+)</name>
        <dbReference type="ChEBI" id="CHEBI:58349"/>
    </ligand>
</feature>
<dbReference type="InterPro" id="IPR020867">
    <property type="entry name" value="THF_DH/CycHdrlase_CS"/>
</dbReference>
<dbReference type="PANTHER" id="PTHR48099">
    <property type="entry name" value="C-1-TETRAHYDROFOLATE SYNTHASE, CYTOPLASMIC-RELATED"/>
    <property type="match status" value="1"/>
</dbReference>
<sequence>MTASVLDGKQLSSLKRNEIKLAIEAMANEGYRTPGLAVILVGNDPASEIYVANKQKACQEVGIKSWSYNLSDDTTEQELLDLINKLNNSPDIDGILVQLPLPKSMNTHHIIECIHPHKDIDGFHPYNVGRLSQRLPLLRPCTPYGIIQLLEAYNIPLKGMHAVVVGASNIVGRPMALELLAIGSTVTVCHRFTRDLEKHVRSAELLIVATGRRNIISTEWLHSGQIVVDVGIHRLPNGKLTGDVNFDEAAAKVAWITPVPGGVGPMTITTLLQNTLFAAQKNLFPSE</sequence>
<dbReference type="PATRIC" id="fig|452.5.peg.2510"/>
<evidence type="ECO:0000256" key="1">
    <source>
        <dbReference type="ARBA" id="ARBA00004777"/>
    </source>
</evidence>
<dbReference type="GO" id="GO:0000105">
    <property type="term" value="P:L-histidine biosynthetic process"/>
    <property type="evidence" value="ECO:0007669"/>
    <property type="project" value="UniProtKB-KW"/>
</dbReference>
<keyword evidence="11 12" id="KW-0511">Multifunctional enzyme</keyword>
<dbReference type="GO" id="GO:0005829">
    <property type="term" value="C:cytosol"/>
    <property type="evidence" value="ECO:0007669"/>
    <property type="project" value="TreeGrafter"/>
</dbReference>
<gene>
    <name evidence="12 15" type="primary">folD</name>
    <name evidence="15" type="ORF">Lspi_2276</name>
</gene>
<comment type="similarity">
    <text evidence="12">Belongs to the tetrahydrofolate dehydrogenase/cyclohydrolase family.</text>
</comment>
<dbReference type="PANTHER" id="PTHR48099:SF5">
    <property type="entry name" value="C-1-TETRAHYDROFOLATE SYNTHASE, CYTOPLASMIC"/>
    <property type="match status" value="1"/>
</dbReference>
<keyword evidence="6 12" id="KW-0378">Hydrolase</keyword>
<evidence type="ECO:0000259" key="13">
    <source>
        <dbReference type="Pfam" id="PF00763"/>
    </source>
</evidence>
<keyword evidence="7 12" id="KW-0521">NADP</keyword>
<dbReference type="Pfam" id="PF02882">
    <property type="entry name" value="THF_DHG_CYH_C"/>
    <property type="match status" value="1"/>
</dbReference>
<dbReference type="PRINTS" id="PR00085">
    <property type="entry name" value="THFDHDRGNASE"/>
</dbReference>
<name>A0A0W0YYE2_LEGSP</name>
<comment type="subunit">
    <text evidence="2 12">Homodimer.</text>
</comment>
<dbReference type="FunFam" id="3.40.50.10860:FF:000005">
    <property type="entry name" value="C-1-tetrahydrofolate synthase, cytoplasmic, putative"/>
    <property type="match status" value="1"/>
</dbReference>
<proteinExistence type="inferred from homology"/>
<dbReference type="PROSITE" id="PS00766">
    <property type="entry name" value="THF_DHG_CYH_1"/>
    <property type="match status" value="1"/>
</dbReference>
<dbReference type="InterPro" id="IPR020631">
    <property type="entry name" value="THF_DH/CycHdrlase_NAD-bd_dom"/>
</dbReference>
<dbReference type="InterPro" id="IPR020630">
    <property type="entry name" value="THF_DH/CycHdrlase_cat_dom"/>
</dbReference>
<evidence type="ECO:0000313" key="15">
    <source>
        <dbReference type="EMBL" id="KTD61646.1"/>
    </source>
</evidence>
<keyword evidence="9 12" id="KW-0368">Histidine biosynthesis</keyword>
<dbReference type="STRING" id="452.Lspi_2276"/>
<evidence type="ECO:0000256" key="12">
    <source>
        <dbReference type="HAMAP-Rule" id="MF_01576"/>
    </source>
</evidence>
<comment type="caution">
    <text evidence="12">Lacks conserved residue(s) required for the propagation of feature annotation.</text>
</comment>
<evidence type="ECO:0000256" key="8">
    <source>
        <dbReference type="ARBA" id="ARBA00023002"/>
    </source>
</evidence>
<accession>A0A0W0YYE2</accession>
<keyword evidence="4 12" id="KW-0028">Amino-acid biosynthesis</keyword>
<comment type="function">
    <text evidence="12">Catalyzes the oxidation of 5,10-methylenetetrahydrofolate to 5,10-methenyltetrahydrofolate and then the hydrolysis of 5,10-methenyltetrahydrofolate to 10-formyltetrahydrofolate.</text>
</comment>
<comment type="pathway">
    <text evidence="1 12">One-carbon metabolism; tetrahydrofolate interconversion.</text>
</comment>
<dbReference type="GO" id="GO:0035999">
    <property type="term" value="P:tetrahydrofolate interconversion"/>
    <property type="evidence" value="ECO:0007669"/>
    <property type="project" value="UniProtKB-UniRule"/>
</dbReference>
<dbReference type="GO" id="GO:0006164">
    <property type="term" value="P:purine nucleotide biosynthetic process"/>
    <property type="evidence" value="ECO:0007669"/>
    <property type="project" value="UniProtKB-KW"/>
</dbReference>